<gene>
    <name evidence="1" type="ORF">AVEN_249186_1</name>
</gene>
<proteinExistence type="predicted"/>
<keyword evidence="2" id="KW-1185">Reference proteome</keyword>
<sequence>MEGLSIYTSFPSLRVVEDIDKEDFRSPRFSSLRVVDDVNGRLFMPRFPSLRVAEDMNGRPFRPPRFPSLRVVKDVNGRPFRPHSFPTVRVVEDMNGDFSVTPFPLYTGGGRREDGGLSSYISLYGWKM</sequence>
<reference evidence="1 2" key="1">
    <citation type="journal article" date="2019" name="Sci. Rep.">
        <title>Orb-weaving spider Araneus ventricosus genome elucidates the spidroin gene catalogue.</title>
        <authorList>
            <person name="Kono N."/>
            <person name="Nakamura H."/>
            <person name="Ohtoshi R."/>
            <person name="Moran D.A.P."/>
            <person name="Shinohara A."/>
            <person name="Yoshida Y."/>
            <person name="Fujiwara M."/>
            <person name="Mori M."/>
            <person name="Tomita M."/>
            <person name="Arakawa K."/>
        </authorList>
    </citation>
    <scope>NUCLEOTIDE SEQUENCE [LARGE SCALE GENOMIC DNA]</scope>
</reference>
<comment type="caution">
    <text evidence="1">The sequence shown here is derived from an EMBL/GenBank/DDBJ whole genome shotgun (WGS) entry which is preliminary data.</text>
</comment>
<name>A0A4Y2V2A8_ARAVE</name>
<dbReference type="Proteomes" id="UP000499080">
    <property type="component" value="Unassembled WGS sequence"/>
</dbReference>
<evidence type="ECO:0000313" key="1">
    <source>
        <dbReference type="EMBL" id="GBO19345.1"/>
    </source>
</evidence>
<accession>A0A4Y2V2A8</accession>
<evidence type="ECO:0000313" key="2">
    <source>
        <dbReference type="Proteomes" id="UP000499080"/>
    </source>
</evidence>
<protein>
    <submittedName>
        <fullName evidence="1">Uncharacterized protein</fullName>
    </submittedName>
</protein>
<dbReference type="AlphaFoldDB" id="A0A4Y2V2A8"/>
<dbReference type="EMBL" id="BGPR01042816">
    <property type="protein sequence ID" value="GBO19345.1"/>
    <property type="molecule type" value="Genomic_DNA"/>
</dbReference>
<organism evidence="1 2">
    <name type="scientific">Araneus ventricosus</name>
    <name type="common">Orbweaver spider</name>
    <name type="synonym">Epeira ventricosa</name>
    <dbReference type="NCBI Taxonomy" id="182803"/>
    <lineage>
        <taxon>Eukaryota</taxon>
        <taxon>Metazoa</taxon>
        <taxon>Ecdysozoa</taxon>
        <taxon>Arthropoda</taxon>
        <taxon>Chelicerata</taxon>
        <taxon>Arachnida</taxon>
        <taxon>Araneae</taxon>
        <taxon>Araneomorphae</taxon>
        <taxon>Entelegynae</taxon>
        <taxon>Araneoidea</taxon>
        <taxon>Araneidae</taxon>
        <taxon>Araneus</taxon>
    </lineage>
</organism>